<dbReference type="EMBL" id="MU004237">
    <property type="protein sequence ID" value="KAF2667555.1"/>
    <property type="molecule type" value="Genomic_DNA"/>
</dbReference>
<dbReference type="GO" id="GO:0070682">
    <property type="term" value="P:proteasome regulatory particle assembly"/>
    <property type="evidence" value="ECO:0007669"/>
    <property type="project" value="InterPro"/>
</dbReference>
<evidence type="ECO:0000313" key="2">
    <source>
        <dbReference type="Proteomes" id="UP000799302"/>
    </source>
</evidence>
<dbReference type="OrthoDB" id="548474at2759"/>
<gene>
    <name evidence="1" type="ORF">BT63DRAFT_294885</name>
</gene>
<sequence length="157" mass="17534">MSSHTTPISPARFSSALTDLPLSALYAKASELQNSLTHLRSSNAQLADFPDDRDCVQAIHENEETMANMQERILLLAREVTDVRGLPWKPEGEEDIRAVEDSAGRGAEVEGVRREGGIEVVDRTRREPRMGDEELARRLEERMREGEGETNGDGVYL</sequence>
<dbReference type="PANTHER" id="PTHR40422">
    <property type="entry name" value="TRANSLATION MACHINERY-ASSOCIATED PROTEIN 17"/>
    <property type="match status" value="1"/>
</dbReference>
<keyword evidence="2" id="KW-1185">Reference proteome</keyword>
<reference evidence="1" key="1">
    <citation type="journal article" date="2020" name="Stud. Mycol.">
        <title>101 Dothideomycetes genomes: a test case for predicting lifestyles and emergence of pathogens.</title>
        <authorList>
            <person name="Haridas S."/>
            <person name="Albert R."/>
            <person name="Binder M."/>
            <person name="Bloem J."/>
            <person name="Labutti K."/>
            <person name="Salamov A."/>
            <person name="Andreopoulos B."/>
            <person name="Baker S."/>
            <person name="Barry K."/>
            <person name="Bills G."/>
            <person name="Bluhm B."/>
            <person name="Cannon C."/>
            <person name="Castanera R."/>
            <person name="Culley D."/>
            <person name="Daum C."/>
            <person name="Ezra D."/>
            <person name="Gonzalez J."/>
            <person name="Henrissat B."/>
            <person name="Kuo A."/>
            <person name="Liang C."/>
            <person name="Lipzen A."/>
            <person name="Lutzoni F."/>
            <person name="Magnuson J."/>
            <person name="Mondo S."/>
            <person name="Nolan M."/>
            <person name="Ohm R."/>
            <person name="Pangilinan J."/>
            <person name="Park H.-J."/>
            <person name="Ramirez L."/>
            <person name="Alfaro M."/>
            <person name="Sun H."/>
            <person name="Tritt A."/>
            <person name="Yoshinaga Y."/>
            <person name="Zwiers L.-H."/>
            <person name="Turgeon B."/>
            <person name="Goodwin S."/>
            <person name="Spatafora J."/>
            <person name="Crous P."/>
            <person name="Grigoriev I."/>
        </authorList>
    </citation>
    <scope>NUCLEOTIDE SEQUENCE</scope>
    <source>
        <strain evidence="1">CBS 115976</strain>
    </source>
</reference>
<protein>
    <submittedName>
        <fullName evidence="1">Uncharacterized protein</fullName>
    </submittedName>
</protein>
<evidence type="ECO:0000313" key="1">
    <source>
        <dbReference type="EMBL" id="KAF2667555.1"/>
    </source>
</evidence>
<dbReference type="PANTHER" id="PTHR40422:SF1">
    <property type="entry name" value="TRANSLATION MACHINERY-ASSOCIATED PROTEIN 17"/>
    <property type="match status" value="1"/>
</dbReference>
<dbReference type="AlphaFoldDB" id="A0A6A6U5K0"/>
<dbReference type="GO" id="GO:0030674">
    <property type="term" value="F:protein-macromolecule adaptor activity"/>
    <property type="evidence" value="ECO:0007669"/>
    <property type="project" value="TreeGrafter"/>
</dbReference>
<name>A0A6A6U5K0_9PEZI</name>
<organism evidence="1 2">
    <name type="scientific">Microthyrium microscopicum</name>
    <dbReference type="NCBI Taxonomy" id="703497"/>
    <lineage>
        <taxon>Eukaryota</taxon>
        <taxon>Fungi</taxon>
        <taxon>Dikarya</taxon>
        <taxon>Ascomycota</taxon>
        <taxon>Pezizomycotina</taxon>
        <taxon>Dothideomycetes</taxon>
        <taxon>Dothideomycetes incertae sedis</taxon>
        <taxon>Microthyriales</taxon>
        <taxon>Microthyriaceae</taxon>
        <taxon>Microthyrium</taxon>
    </lineage>
</organism>
<proteinExistence type="predicted"/>
<dbReference type="InterPro" id="IPR038966">
    <property type="entry name" value="TMA17"/>
</dbReference>
<dbReference type="Proteomes" id="UP000799302">
    <property type="component" value="Unassembled WGS sequence"/>
</dbReference>
<accession>A0A6A6U5K0</accession>